<evidence type="ECO:0000256" key="5">
    <source>
        <dbReference type="PROSITE-ProRule" id="PRU00288"/>
    </source>
</evidence>
<dbReference type="InterPro" id="IPR001164">
    <property type="entry name" value="ArfGAP_dom"/>
</dbReference>
<dbReference type="PANTHER" id="PTHR45705">
    <property type="entry name" value="FI20236P1"/>
    <property type="match status" value="1"/>
</dbReference>
<keyword evidence="11" id="KW-1185">Reference proteome</keyword>
<keyword evidence="2" id="KW-0479">Metal-binding</keyword>
<dbReference type="FunFam" id="2.30.29.30:FF:000252">
    <property type="entry name" value="ARF GTPase activator (Csx2)"/>
    <property type="match status" value="1"/>
</dbReference>
<dbReference type="InterPro" id="IPR001849">
    <property type="entry name" value="PH_domain"/>
</dbReference>
<dbReference type="PROSITE" id="PS50003">
    <property type="entry name" value="PH_DOMAIN"/>
    <property type="match status" value="1"/>
</dbReference>
<dbReference type="OMA" id="CCCAFVE"/>
<comment type="caution">
    <text evidence="10">The sequence shown here is derived from an EMBL/GenBank/DDBJ whole genome shotgun (WGS) entry which is preliminary data.</text>
</comment>
<reference evidence="10 11" key="1">
    <citation type="journal article" date="2012" name="Plant Cell">
        <title>Genome comparison of barley and maize smut fungi reveals targeted loss of RNA silencing components and species-specific presence of transposable elements.</title>
        <authorList>
            <person name="Laurie J.D."/>
            <person name="Ali S."/>
            <person name="Linning R."/>
            <person name="Mannhaupt G."/>
            <person name="Wong P."/>
            <person name="Gueldener U."/>
            <person name="Muensterkoetter M."/>
            <person name="Moore R."/>
            <person name="Kahmann R."/>
            <person name="Bakkeren G."/>
            <person name="Schirawski J."/>
        </authorList>
    </citation>
    <scope>NUCLEOTIDE SEQUENCE [LARGE SCALE GENOMIC DNA]</scope>
    <source>
        <strain evidence="11">Uh4875-4</strain>
    </source>
</reference>
<dbReference type="SMART" id="SM00105">
    <property type="entry name" value="ArfGap"/>
    <property type="match status" value="1"/>
</dbReference>
<feature type="domain" description="Arf-GAP" evidence="9">
    <location>
        <begin position="1434"/>
        <end position="1561"/>
    </location>
</feature>
<name>I2FM44_USTHO</name>
<evidence type="ECO:0000256" key="2">
    <source>
        <dbReference type="ARBA" id="ARBA00022723"/>
    </source>
</evidence>
<dbReference type="InterPro" id="IPR037278">
    <property type="entry name" value="ARFGAP/RecO"/>
</dbReference>
<feature type="region of interest" description="Disordered" evidence="7">
    <location>
        <begin position="1005"/>
        <end position="1032"/>
    </location>
</feature>
<feature type="region of interest" description="Disordered" evidence="7">
    <location>
        <begin position="1406"/>
        <end position="1429"/>
    </location>
</feature>
<feature type="compositionally biased region" description="Polar residues" evidence="7">
    <location>
        <begin position="1641"/>
        <end position="1650"/>
    </location>
</feature>
<evidence type="ECO:0000259" key="8">
    <source>
        <dbReference type="PROSITE" id="PS50003"/>
    </source>
</evidence>
<dbReference type="CDD" id="cd08204">
    <property type="entry name" value="ArfGap"/>
    <property type="match status" value="1"/>
</dbReference>
<evidence type="ECO:0000313" key="10">
    <source>
        <dbReference type="EMBL" id="CCF47987.1"/>
    </source>
</evidence>
<dbReference type="SUPFAM" id="SSF103657">
    <property type="entry name" value="BAR/IMD domain-like"/>
    <property type="match status" value="1"/>
</dbReference>
<feature type="region of interest" description="Disordered" evidence="7">
    <location>
        <begin position="178"/>
        <end position="225"/>
    </location>
</feature>
<organism evidence="10 11">
    <name type="scientific">Ustilago hordei</name>
    <name type="common">Barley covered smut fungus</name>
    <dbReference type="NCBI Taxonomy" id="120017"/>
    <lineage>
        <taxon>Eukaryota</taxon>
        <taxon>Fungi</taxon>
        <taxon>Dikarya</taxon>
        <taxon>Basidiomycota</taxon>
        <taxon>Ustilaginomycotina</taxon>
        <taxon>Ustilaginomycetes</taxon>
        <taxon>Ustilaginales</taxon>
        <taxon>Ustilaginaceae</taxon>
        <taxon>Ustilago</taxon>
    </lineage>
</organism>
<dbReference type="PANTHER" id="PTHR45705:SF1">
    <property type="entry name" value="FI20236P1"/>
    <property type="match status" value="1"/>
</dbReference>
<keyword evidence="6" id="KW-0175">Coiled coil</keyword>
<dbReference type="SUPFAM" id="SSF57863">
    <property type="entry name" value="ArfGap/RecO-like zinc finger"/>
    <property type="match status" value="1"/>
</dbReference>
<feature type="region of interest" description="Disordered" evidence="7">
    <location>
        <begin position="81"/>
        <end position="142"/>
    </location>
</feature>
<dbReference type="SUPFAM" id="SSF50729">
    <property type="entry name" value="PH domain-like"/>
    <property type="match status" value="1"/>
</dbReference>
<evidence type="ECO:0008006" key="12">
    <source>
        <dbReference type="Google" id="ProtNLM"/>
    </source>
</evidence>
<feature type="region of interest" description="Disordered" evidence="7">
    <location>
        <begin position="1792"/>
        <end position="1841"/>
    </location>
</feature>
<dbReference type="GO" id="GO:0005096">
    <property type="term" value="F:GTPase activator activity"/>
    <property type="evidence" value="ECO:0007669"/>
    <property type="project" value="UniProtKB-KW"/>
</dbReference>
<dbReference type="Gene3D" id="1.20.1270.60">
    <property type="entry name" value="Arfaptin homology (AH) domain/BAR domain"/>
    <property type="match status" value="1"/>
</dbReference>
<dbReference type="PROSITE" id="PS50115">
    <property type="entry name" value="ARFGAP"/>
    <property type="match status" value="1"/>
</dbReference>
<evidence type="ECO:0000259" key="9">
    <source>
        <dbReference type="PROSITE" id="PS50115"/>
    </source>
</evidence>
<feature type="region of interest" description="Disordered" evidence="7">
    <location>
        <begin position="1323"/>
        <end position="1344"/>
    </location>
</feature>
<proteinExistence type="predicted"/>
<dbReference type="Gene3D" id="1.10.220.150">
    <property type="entry name" value="Arf GTPase activating protein"/>
    <property type="match status" value="1"/>
</dbReference>
<dbReference type="OrthoDB" id="10266696at2759"/>
<keyword evidence="1" id="KW-0343">GTPase activation</keyword>
<evidence type="ECO:0000256" key="7">
    <source>
        <dbReference type="SAM" id="MobiDB-lite"/>
    </source>
</evidence>
<dbReference type="InterPro" id="IPR011993">
    <property type="entry name" value="PH-like_dom_sf"/>
</dbReference>
<dbReference type="InterPro" id="IPR051718">
    <property type="entry name" value="ARF_GTPase-activating"/>
</dbReference>
<feature type="domain" description="PH" evidence="8">
    <location>
        <begin position="1066"/>
        <end position="1180"/>
    </location>
</feature>
<feature type="compositionally biased region" description="Basic residues" evidence="7">
    <location>
        <begin position="28"/>
        <end position="38"/>
    </location>
</feature>
<feature type="compositionally biased region" description="Low complexity" evidence="7">
    <location>
        <begin position="1010"/>
        <end position="1020"/>
    </location>
</feature>
<dbReference type="FunFam" id="1.10.220.150:FF:000009">
    <property type="entry name" value="stromal membrane-associated protein 1 isoform X1"/>
    <property type="match status" value="1"/>
</dbReference>
<feature type="compositionally biased region" description="Polar residues" evidence="7">
    <location>
        <begin position="1365"/>
        <end position="1377"/>
    </location>
</feature>
<evidence type="ECO:0000256" key="1">
    <source>
        <dbReference type="ARBA" id="ARBA00022468"/>
    </source>
</evidence>
<protein>
    <recommendedName>
        <fullName evidence="12">ArfGap-domain-containing protein</fullName>
    </recommendedName>
</protein>
<evidence type="ECO:0000256" key="6">
    <source>
        <dbReference type="SAM" id="Coils"/>
    </source>
</evidence>
<feature type="compositionally biased region" description="Polar residues" evidence="7">
    <location>
        <begin position="1"/>
        <end position="25"/>
    </location>
</feature>
<feature type="compositionally biased region" description="Low complexity" evidence="7">
    <location>
        <begin position="209"/>
        <end position="225"/>
    </location>
</feature>
<feature type="compositionally biased region" description="Polar residues" evidence="7">
    <location>
        <begin position="105"/>
        <end position="115"/>
    </location>
</feature>
<feature type="region of interest" description="Disordered" evidence="7">
    <location>
        <begin position="1"/>
        <end position="40"/>
    </location>
</feature>
<feature type="compositionally biased region" description="Polar residues" evidence="7">
    <location>
        <begin position="1244"/>
        <end position="1255"/>
    </location>
</feature>
<evidence type="ECO:0000256" key="4">
    <source>
        <dbReference type="ARBA" id="ARBA00022833"/>
    </source>
</evidence>
<feature type="compositionally biased region" description="Low complexity" evidence="7">
    <location>
        <begin position="951"/>
        <end position="964"/>
    </location>
</feature>
<dbReference type="PRINTS" id="PR00405">
    <property type="entry name" value="REVINTRACTNG"/>
</dbReference>
<feature type="region of interest" description="Disordered" evidence="7">
    <location>
        <begin position="1548"/>
        <end position="1575"/>
    </location>
</feature>
<dbReference type="SMART" id="SM00233">
    <property type="entry name" value="PH"/>
    <property type="match status" value="1"/>
</dbReference>
<feature type="coiled-coil region" evidence="6">
    <location>
        <begin position="817"/>
        <end position="844"/>
    </location>
</feature>
<dbReference type="InterPro" id="IPR027267">
    <property type="entry name" value="AH/BAR_dom_sf"/>
</dbReference>
<dbReference type="EMBL" id="CAGI01000050">
    <property type="protein sequence ID" value="CCF47987.1"/>
    <property type="molecule type" value="Genomic_DNA"/>
</dbReference>
<dbReference type="HOGENOM" id="CLU_237126_0_0_1"/>
<feature type="compositionally biased region" description="Low complexity" evidence="7">
    <location>
        <begin position="896"/>
        <end position="908"/>
    </location>
</feature>
<dbReference type="eggNOG" id="KOG0703">
    <property type="taxonomic scope" value="Eukaryota"/>
</dbReference>
<feature type="region of interest" description="Disordered" evidence="7">
    <location>
        <begin position="1622"/>
        <end position="1680"/>
    </location>
</feature>
<feature type="region of interest" description="Disordered" evidence="7">
    <location>
        <begin position="525"/>
        <end position="560"/>
    </location>
</feature>
<evidence type="ECO:0000313" key="11">
    <source>
        <dbReference type="Proteomes" id="UP000006174"/>
    </source>
</evidence>
<dbReference type="STRING" id="1128400.I2FM44"/>
<keyword evidence="4" id="KW-0862">Zinc</keyword>
<dbReference type="GO" id="GO:0008270">
    <property type="term" value="F:zinc ion binding"/>
    <property type="evidence" value="ECO:0007669"/>
    <property type="project" value="UniProtKB-KW"/>
</dbReference>
<dbReference type="eggNOG" id="KOG0521">
    <property type="taxonomic scope" value="Eukaryota"/>
</dbReference>
<sequence length="1841" mass="198543">MSSNGHLTAVGRTSNGTRASASVDLSTHRHNTTTHPHRSAASAFQLPGHAIYLADPHRLSVLSIHLEASTTISTFRVAPSKEQDQSLAQQGAQLAKSLHPPSPNGYGQASSSKLHSPQPPPSSFTSSSFKSGRTRPLSHDFGQKARDALSEFGRLASRRTSAIERSNGAHTLARVADGLSSASPQATHSTQSSHIGRASLQPSPLQQGTFPSTSSYNTSNTGSTNLASDDAVVVRSSAKRYFVLTPQRDQRLTAHTIPLSIESHTTAPDQTLSQSAPVEFVLHSAKHTDSTGPTNGLKGGLAASSFDPARLLLKVRPPAEHARHAWSREATFITFNNASQYITSEDSLIQLRFRLRLCASSTTPTSPSFPRNTPEHGLGQVLFLSAASPERLITAIESPHATISTPELATLEGITRVEVVPPSCATPSSVARGARDCDFDWTWKSLTRSFSERGSRCCCAFVELQPDGRTAQILAAFSFHIEVPVSTAAQNIMPTSNGAASASQPGISRADSMALIAALNLDRDLSPHDEVPPQQSSSRILATTDDAASKSTKSHPRQESDCMPLLIDRTELALEDVVNDSPIFRAAITNLERRTASMKKVSKAVFKSAQEARLRILKLVEAEEAMDAAFEGLVALAPETIGRLQDQFLRQARSRIVQHRREQANVIETCLERPLSQVVELCRVAQEGFKLFDNESKTYYSQTQKWLANRSNVDASPVPLGSEEPTSAFALERVQKQDRADEKQKLREMRFEQARFDLYAMLQRLHGGRAEAHLAQCVLQLSQWLADLPTTLFGRNWTVLEQQSSLLTLDSGLREALDDHALQLEEVEARSRRLGDKIRSLEQALGRAGDTDVDIVGAHKFELEQEAPQPSAANGAIASKARKFKSFLGAFAAGINSSPLNSSKSPNPDAIEPPKQTDPLAVNGKNQGPSLDPRRRLSLKLKADRGQQVDASPSSPAKSQAPSSWKFDNMPATARRGSELLHEAAKARNGNGSDVVVIGWRSSPNAVRPASDAGSSAAGGHEISDVKGGDQGLGIFAPSSPSSVRLADRGVTSAAAASPSIAPGGDRKKEGVLWVMSKSVTGPAGSGAPRVVNRSAHWRECWVVLSGSGQISEYADWKNAKALEPTNPLIDLRFATVREARGVDRRFAFEIVTRDSRRFFQASDEESMRDWMRAISKAIESLLNGTSSVRKLDRVVRASPFGSSDPAQRAGIFEEAEDEFGAGEGNDFAVRRLLDGTGKAFSQSMTDLSGSAKSQTADRKGQPKLGKHLATLSESHAEASARSSKRRSRHERGISNKTPISGYLGADGLGLSAADAAALHTRDGTGVSDEGFRSSLSANGEHDTEFDRQIESAIHRSYGSHDDTGTSNSGFSQNSTTGAVDEIGMFKGKDHSNSLDSIGQANAQGVSSTLSSRGRNNVNGSVASTATSTKMSRSAEIAAISRQPENRRCADCQDNDPRWASWMLANEPCCIFICIGCSGVHRSLGVHISKVKSVDLDDWTEEQLHAARDWGNARANALWEYSKPFGLLPSLGDRKEFWRMKYVEQKWKAPPTTQPTQSSQQNEPAVVEDMDATPTRRSVLMNDASTIANSSSERRSQSHAKAIGLRIAPVDQHAVSATPTKFAEGLASPKPNGPRPLPNRRSVSMQSVPTNSPPQSPLGPDQLYSINEGLRSPTSPSTRQRFDWTVEQTSQFRASEEQTADFQKHFAAPSMLMETSPGKGDNASLPVSASVPYLSNIGSHPYVSQAMLATRADPRLFPSEAPQLAPTDSKIQSISSSPSSFFVSNLDGPSRSPLFFDGPLPGEESSWDTGSEADNFDGRISMGESPIDAPARSEPYSASRA</sequence>
<feature type="region of interest" description="Disordered" evidence="7">
    <location>
        <begin position="1244"/>
        <end position="1301"/>
    </location>
</feature>
<accession>I2FM44</accession>
<feature type="region of interest" description="Disordered" evidence="7">
    <location>
        <begin position="1357"/>
        <end position="1377"/>
    </location>
</feature>
<feature type="region of interest" description="Disordered" evidence="7">
    <location>
        <begin position="896"/>
        <end position="970"/>
    </location>
</feature>
<keyword evidence="3 5" id="KW-0863">Zinc-finger</keyword>
<gene>
    <name evidence="10" type="ORF">UHOR_03996</name>
</gene>
<dbReference type="InterPro" id="IPR038508">
    <property type="entry name" value="ArfGAP_dom_sf"/>
</dbReference>
<dbReference type="GO" id="GO:0005737">
    <property type="term" value="C:cytoplasm"/>
    <property type="evidence" value="ECO:0007669"/>
    <property type="project" value="TreeGrafter"/>
</dbReference>
<dbReference type="Pfam" id="PF01412">
    <property type="entry name" value="ArfGap"/>
    <property type="match status" value="1"/>
</dbReference>
<feature type="compositionally biased region" description="Low complexity" evidence="7">
    <location>
        <begin position="1550"/>
        <end position="1561"/>
    </location>
</feature>
<dbReference type="Gene3D" id="2.30.29.30">
    <property type="entry name" value="Pleckstrin-homology domain (PH domain)/Phosphotyrosine-binding domain (PTB)"/>
    <property type="match status" value="1"/>
</dbReference>
<dbReference type="Proteomes" id="UP000006174">
    <property type="component" value="Unassembled WGS sequence"/>
</dbReference>
<evidence type="ECO:0000256" key="3">
    <source>
        <dbReference type="ARBA" id="ARBA00022771"/>
    </source>
</evidence>
<feature type="compositionally biased region" description="Polar residues" evidence="7">
    <location>
        <begin position="180"/>
        <end position="208"/>
    </location>
</feature>
<dbReference type="Pfam" id="PF00169">
    <property type="entry name" value="PH"/>
    <property type="match status" value="1"/>
</dbReference>